<dbReference type="HOGENOM" id="CLU_2958298_0_0_5"/>
<geneLocation type="plasmid" evidence="2">
    <name>pUSDA257 fragment 2</name>
</geneLocation>
<gene>
    <name evidence="1" type="ORF">USDA257_p03580</name>
</gene>
<dbReference type="AlphaFoldDB" id="I3XGR7"/>
<proteinExistence type="predicted"/>
<reference evidence="1" key="1">
    <citation type="journal article" date="2012" name="J. Bacteriol.">
        <title>Complete genome sequence of the broad-host-range strain Sinorhizobium fredii USDA257.</title>
        <authorList>
            <person name="Schuldes J."/>
            <person name="Rodriguez Orbegoso M."/>
            <person name="Schmeisser C."/>
            <person name="Krishnan H.B."/>
            <person name="Daniel R."/>
            <person name="Streit W.R."/>
        </authorList>
    </citation>
    <scope>NUCLEOTIDE SEQUENCE [LARGE SCALE GENOMIC DNA]</scope>
    <source>
        <strain evidence="1">USDA 257</strain>
        <plasmid evidence="1">pUSDA257</plasmid>
    </source>
</reference>
<sequence length="59" mass="6659">MLRSWVYAAPHIRVRQGAPCDMQGFVEKADKKPKRRNALSVPAMIKAMVAGSDLQDEWC</sequence>
<dbReference type="EMBL" id="CP003565">
    <property type="protein sequence ID" value="AFL55073.1"/>
    <property type="molecule type" value="Genomic_DNA"/>
</dbReference>
<accession>I3XGR7</accession>
<evidence type="ECO:0000313" key="1">
    <source>
        <dbReference type="EMBL" id="AFL55073.1"/>
    </source>
</evidence>
<keyword evidence="1" id="KW-0614">Plasmid</keyword>
<protein>
    <submittedName>
        <fullName evidence="1">Uncharacterized protein</fullName>
    </submittedName>
</protein>
<dbReference type="PATRIC" id="fig|1185652.3.peg.6764"/>
<organism evidence="1">
    <name type="scientific">Sinorhizobium fredii (strain USDA 257)</name>
    <dbReference type="NCBI Taxonomy" id="1185652"/>
    <lineage>
        <taxon>Bacteria</taxon>
        <taxon>Pseudomonadati</taxon>
        <taxon>Pseudomonadota</taxon>
        <taxon>Alphaproteobacteria</taxon>
        <taxon>Hyphomicrobiales</taxon>
        <taxon>Rhizobiaceae</taxon>
        <taxon>Sinorhizobium/Ensifer group</taxon>
        <taxon>Sinorhizobium</taxon>
    </lineage>
</organism>
<evidence type="ECO:0000313" key="2">
    <source>
        <dbReference type="Proteomes" id="UP000006180"/>
    </source>
</evidence>
<name>I3XGR7_SINF2</name>